<protein>
    <recommendedName>
        <fullName evidence="5 13">Phosphomannomutase</fullName>
        <ecNumber evidence="5 13">5.4.2.8</ecNumber>
    </recommendedName>
</protein>
<sequence length="255" mass="29068">MVASEFPGRSNKLILFDVDNTLTRARQTITPAMTKVLQELKKKAVIGFVGGSDFVKISEQLSVNRSNVVEDFDYAFAENGLTAYKLGKPLPSQSFIKFLGEERYKPLVNFILHYLADLDIPIKRGTFVEFRNGMINVSPLGRNATIAERDEFEVYDKKQGIRAAFVKVLQEKFADYGLTFSIGGKISFDIFPRGWDKTYALRHVEHEGYEEIHFFGDKTYKGGNDYEIFADPRTIGHSVENPEDTIKQLKEIFQI</sequence>
<feature type="binding site" evidence="12">
    <location>
        <position position="234"/>
    </location>
    <ligand>
        <name>Mg(2+)</name>
        <dbReference type="ChEBI" id="CHEBI:18420"/>
        <label>1</label>
    </ligand>
</feature>
<name>A0AA38J9B6_9AGAR</name>
<proteinExistence type="inferred from homology"/>
<dbReference type="GO" id="GO:0004615">
    <property type="term" value="F:phosphomannomutase activity"/>
    <property type="evidence" value="ECO:0007669"/>
    <property type="project" value="UniProtKB-EC"/>
</dbReference>
<dbReference type="GO" id="GO:0005829">
    <property type="term" value="C:cytosol"/>
    <property type="evidence" value="ECO:0007669"/>
    <property type="project" value="TreeGrafter"/>
</dbReference>
<feature type="binding site" evidence="12">
    <location>
        <position position="231"/>
    </location>
    <ligand>
        <name>Mg(2+)</name>
        <dbReference type="ChEBI" id="CHEBI:18420"/>
        <label>1</label>
    </ligand>
</feature>
<dbReference type="InterPro" id="IPR005002">
    <property type="entry name" value="PMM"/>
</dbReference>
<dbReference type="AlphaFoldDB" id="A0AA38J9B6"/>
<comment type="similarity">
    <text evidence="3 13">Belongs to the eukaryotic PMM family.</text>
</comment>
<evidence type="ECO:0000256" key="7">
    <source>
        <dbReference type="ARBA" id="ARBA00022723"/>
    </source>
</evidence>
<dbReference type="EC" id="5.4.2.8" evidence="5 13"/>
<gene>
    <name evidence="14" type="ORF">DFJ43DRAFT_1075193</name>
</gene>
<comment type="subcellular location">
    <subcellularLocation>
        <location evidence="1 13">Cytoplasm</location>
    </subcellularLocation>
</comment>
<dbReference type="GO" id="GO:0006013">
    <property type="term" value="P:mannose metabolic process"/>
    <property type="evidence" value="ECO:0007669"/>
    <property type="project" value="TreeGrafter"/>
</dbReference>
<dbReference type="PANTHER" id="PTHR10466:SF0">
    <property type="entry name" value="PHOSPHOMANNOMUTASE"/>
    <property type="match status" value="1"/>
</dbReference>
<dbReference type="InterPro" id="IPR006379">
    <property type="entry name" value="HAD-SF_hydro_IIB"/>
</dbReference>
<dbReference type="InterPro" id="IPR043169">
    <property type="entry name" value="PMM_cap"/>
</dbReference>
<feature type="binding site" evidence="11">
    <location>
        <position position="187"/>
    </location>
    <ligand>
        <name>alpha-D-mannose 1-phosphate</name>
        <dbReference type="ChEBI" id="CHEBI:58409"/>
    </ligand>
</feature>
<dbReference type="Pfam" id="PF03332">
    <property type="entry name" value="PMM"/>
    <property type="match status" value="1"/>
</dbReference>
<dbReference type="SFLD" id="SFLDS00003">
    <property type="entry name" value="Haloacid_Dehalogenase"/>
    <property type="match status" value="1"/>
</dbReference>
<feature type="binding site" evidence="11">
    <location>
        <position position="149"/>
    </location>
    <ligand>
        <name>alpha-D-mannose 1-phosphate</name>
        <dbReference type="ChEBI" id="CHEBI:58409"/>
    </ligand>
</feature>
<feature type="binding site" evidence="11">
    <location>
        <position position="131"/>
    </location>
    <ligand>
        <name>alpha-D-mannose 1-phosphate</name>
        <dbReference type="ChEBI" id="CHEBI:58409"/>
    </ligand>
</feature>
<keyword evidence="8 12" id="KW-0460">Magnesium</keyword>
<evidence type="ECO:0000256" key="13">
    <source>
        <dbReference type="RuleBase" id="RU361118"/>
    </source>
</evidence>
<feature type="active site" description="Nucleophile" evidence="10">
    <location>
        <position position="19"/>
    </location>
</feature>
<dbReference type="GO" id="GO:0046872">
    <property type="term" value="F:metal ion binding"/>
    <property type="evidence" value="ECO:0007669"/>
    <property type="project" value="UniProtKB-KW"/>
</dbReference>
<comment type="subunit">
    <text evidence="4 13">Homodimer.</text>
</comment>
<comment type="pathway">
    <text evidence="2 13">Nucleotide-sugar biosynthesis; GDP-alpha-D-mannose biosynthesis; alpha-D-mannose 1-phosphate from D-fructose 6-phosphate: step 2/2.</text>
</comment>
<evidence type="ECO:0000256" key="5">
    <source>
        <dbReference type="ARBA" id="ARBA00012730"/>
    </source>
</evidence>
<dbReference type="FunFam" id="3.30.1240.20:FF:000001">
    <property type="entry name" value="Phosphomannomutase"/>
    <property type="match status" value="1"/>
</dbReference>
<feature type="active site" description="Nucleophile" evidence="10">
    <location>
        <position position="17"/>
    </location>
</feature>
<evidence type="ECO:0000256" key="3">
    <source>
        <dbReference type="ARBA" id="ARBA00009736"/>
    </source>
</evidence>
<feature type="binding site" evidence="12">
    <location>
        <position position="19"/>
    </location>
    <ligand>
        <name>Mg(2+)</name>
        <dbReference type="ChEBI" id="CHEBI:18420"/>
        <label>1</label>
    </ligand>
</feature>
<dbReference type="SUPFAM" id="SSF56784">
    <property type="entry name" value="HAD-like"/>
    <property type="match status" value="1"/>
</dbReference>
<dbReference type="NCBIfam" id="TIGR01484">
    <property type="entry name" value="HAD-SF-IIB"/>
    <property type="match status" value="1"/>
</dbReference>
<evidence type="ECO:0000256" key="11">
    <source>
        <dbReference type="PIRSR" id="PIRSR605002-2"/>
    </source>
</evidence>
<feature type="binding site" evidence="12">
    <location>
        <position position="17"/>
    </location>
    <ligand>
        <name>Mg(2+)</name>
        <dbReference type="ChEBI" id="CHEBI:18420"/>
        <label>1</label>
    </ligand>
</feature>
<dbReference type="SFLD" id="SFLDG01143">
    <property type="entry name" value="C2.B.3:_Phosphomannomutase_Lik"/>
    <property type="match status" value="1"/>
</dbReference>
<keyword evidence="6 13" id="KW-0963">Cytoplasm</keyword>
<feature type="binding site" evidence="12">
    <location>
        <position position="217"/>
    </location>
    <ligand>
        <name>Mg(2+)</name>
        <dbReference type="ChEBI" id="CHEBI:18420"/>
        <label>1</label>
    </ligand>
</feature>
<dbReference type="InterPro" id="IPR023214">
    <property type="entry name" value="HAD_sf"/>
</dbReference>
<evidence type="ECO:0000256" key="1">
    <source>
        <dbReference type="ARBA" id="ARBA00004496"/>
    </source>
</evidence>
<feature type="binding site" evidence="11">
    <location>
        <position position="142"/>
    </location>
    <ligand>
        <name>alpha-D-mannose 1-phosphate</name>
        <dbReference type="ChEBI" id="CHEBI:58409"/>
    </ligand>
</feature>
<comment type="function">
    <text evidence="13">Involved in the synthesis of the GDP-mannose and dolichol-phosphate-mannose required for a number of critical mannosyl transfer reactions.</text>
</comment>
<evidence type="ECO:0000256" key="9">
    <source>
        <dbReference type="ARBA" id="ARBA00023235"/>
    </source>
</evidence>
<dbReference type="InterPro" id="IPR036412">
    <property type="entry name" value="HAD-like_sf"/>
</dbReference>
<reference evidence="14" key="2">
    <citation type="journal article" date="2023" name="Proc. Natl. Acad. Sci. U.S.A.">
        <title>A global phylogenomic analysis of the shiitake genus Lentinula.</title>
        <authorList>
            <person name="Sierra-Patev S."/>
            <person name="Min B."/>
            <person name="Naranjo-Ortiz M."/>
            <person name="Looney B."/>
            <person name="Konkel Z."/>
            <person name="Slot J.C."/>
            <person name="Sakamoto Y."/>
            <person name="Steenwyk J.L."/>
            <person name="Rokas A."/>
            <person name="Carro J."/>
            <person name="Camarero S."/>
            <person name="Ferreira P."/>
            <person name="Molpeceres G."/>
            <person name="Ruiz-Duenas F.J."/>
            <person name="Serrano A."/>
            <person name="Henrissat B."/>
            <person name="Drula E."/>
            <person name="Hughes K.W."/>
            <person name="Mata J.L."/>
            <person name="Ishikawa N.K."/>
            <person name="Vargas-Isla R."/>
            <person name="Ushijima S."/>
            <person name="Smith C.A."/>
            <person name="Donoghue J."/>
            <person name="Ahrendt S."/>
            <person name="Andreopoulos W."/>
            <person name="He G."/>
            <person name="LaButti K."/>
            <person name="Lipzen A."/>
            <person name="Ng V."/>
            <person name="Riley R."/>
            <person name="Sandor L."/>
            <person name="Barry K."/>
            <person name="Martinez A.T."/>
            <person name="Xiao Y."/>
            <person name="Gibbons J.G."/>
            <person name="Terashima K."/>
            <person name="Grigoriev I.V."/>
            <person name="Hibbett D."/>
        </authorList>
    </citation>
    <scope>NUCLEOTIDE SEQUENCE</scope>
    <source>
        <strain evidence="14">ET3784</strain>
    </source>
</reference>
<evidence type="ECO:0000256" key="6">
    <source>
        <dbReference type="ARBA" id="ARBA00022490"/>
    </source>
</evidence>
<organism evidence="14 15">
    <name type="scientific">Lentinula guzmanii</name>
    <dbReference type="NCBI Taxonomy" id="2804957"/>
    <lineage>
        <taxon>Eukaryota</taxon>
        <taxon>Fungi</taxon>
        <taxon>Dikarya</taxon>
        <taxon>Basidiomycota</taxon>
        <taxon>Agaricomycotina</taxon>
        <taxon>Agaricomycetes</taxon>
        <taxon>Agaricomycetidae</taxon>
        <taxon>Agaricales</taxon>
        <taxon>Marasmiineae</taxon>
        <taxon>Omphalotaceae</taxon>
        <taxon>Lentinula</taxon>
    </lineage>
</organism>
<evidence type="ECO:0000256" key="10">
    <source>
        <dbReference type="PIRSR" id="PIRSR605002-1"/>
    </source>
</evidence>
<keyword evidence="9 13" id="KW-0413">Isomerase</keyword>
<feature type="binding site" evidence="11">
    <location>
        <position position="26"/>
    </location>
    <ligand>
        <name>alpha-D-mannose 1-phosphate</name>
        <dbReference type="ChEBI" id="CHEBI:58409"/>
    </ligand>
</feature>
<dbReference type="CDD" id="cd02585">
    <property type="entry name" value="HAD_PMM"/>
    <property type="match status" value="1"/>
</dbReference>
<dbReference type="SFLD" id="SFLDG01140">
    <property type="entry name" value="C2.B:_Phosphomannomutase_and_P"/>
    <property type="match status" value="1"/>
</dbReference>
<keyword evidence="7 12" id="KW-0479">Metal-binding</keyword>
<dbReference type="SFLD" id="SFLDF00445">
    <property type="entry name" value="alpha-phosphomannomutase"/>
    <property type="match status" value="1"/>
</dbReference>
<feature type="binding site" evidence="12">
    <location>
        <position position="229"/>
    </location>
    <ligand>
        <name>Mg(2+)</name>
        <dbReference type="ChEBI" id="CHEBI:18420"/>
        <label>1</label>
    </ligand>
</feature>
<dbReference type="EMBL" id="JANVFO010000026">
    <property type="protein sequence ID" value="KAJ3732022.1"/>
    <property type="molecule type" value="Genomic_DNA"/>
</dbReference>
<dbReference type="Proteomes" id="UP001176059">
    <property type="component" value="Unassembled WGS sequence"/>
</dbReference>
<evidence type="ECO:0000256" key="2">
    <source>
        <dbReference type="ARBA" id="ARBA00004699"/>
    </source>
</evidence>
<accession>A0AA38J9B6</accession>
<dbReference type="GO" id="GO:0006487">
    <property type="term" value="P:protein N-linked glycosylation"/>
    <property type="evidence" value="ECO:0007669"/>
    <property type="project" value="TreeGrafter"/>
</dbReference>
<comment type="cofactor">
    <cofactor evidence="12">
        <name>Mg(2+)</name>
        <dbReference type="ChEBI" id="CHEBI:18420"/>
    </cofactor>
</comment>
<dbReference type="GO" id="GO:0009298">
    <property type="term" value="P:GDP-mannose biosynthetic process"/>
    <property type="evidence" value="ECO:0007669"/>
    <property type="project" value="InterPro"/>
</dbReference>
<evidence type="ECO:0000313" key="14">
    <source>
        <dbReference type="EMBL" id="KAJ3732022.1"/>
    </source>
</evidence>
<evidence type="ECO:0000256" key="4">
    <source>
        <dbReference type="ARBA" id="ARBA00011738"/>
    </source>
</evidence>
<comment type="catalytic activity">
    <reaction evidence="13">
        <text>alpha-D-mannose 1-phosphate = D-mannose 6-phosphate</text>
        <dbReference type="Rhea" id="RHEA:11140"/>
        <dbReference type="ChEBI" id="CHEBI:58409"/>
        <dbReference type="ChEBI" id="CHEBI:58735"/>
        <dbReference type="EC" id="5.4.2.8"/>
    </reaction>
</comment>
<dbReference type="Gene3D" id="3.30.1240.20">
    <property type="match status" value="1"/>
</dbReference>
<feature type="binding site" evidence="11">
    <location>
        <position position="189"/>
    </location>
    <ligand>
        <name>alpha-D-mannose 1-phosphate</name>
        <dbReference type="ChEBI" id="CHEBI:58409"/>
    </ligand>
</feature>
<keyword evidence="15" id="KW-1185">Reference proteome</keyword>
<evidence type="ECO:0000313" key="15">
    <source>
        <dbReference type="Proteomes" id="UP001176059"/>
    </source>
</evidence>
<reference evidence="14" key="1">
    <citation type="submission" date="2022-08" db="EMBL/GenBank/DDBJ databases">
        <authorList>
            <consortium name="DOE Joint Genome Institute"/>
            <person name="Min B."/>
            <person name="Sierra-Patev S."/>
            <person name="Naranjo-Ortiz M."/>
            <person name="Looney B."/>
            <person name="Konkel Z."/>
            <person name="Slot J.C."/>
            <person name="Sakamoto Y."/>
            <person name="Steenwyk J.L."/>
            <person name="Rokas A."/>
            <person name="Carro J."/>
            <person name="Camarero S."/>
            <person name="Ferreira P."/>
            <person name="Molpeceres G."/>
            <person name="Ruiz-duenas F.J."/>
            <person name="Serrano A."/>
            <person name="Henrissat B."/>
            <person name="Drula E."/>
            <person name="Hughes K.W."/>
            <person name="Mata J.L."/>
            <person name="Ishikawa N.K."/>
            <person name="Vargas-Isla R."/>
            <person name="Ushijima S."/>
            <person name="Smith C.A."/>
            <person name="Ahrendt S."/>
            <person name="Andreopoulos W."/>
            <person name="He G."/>
            <person name="LaButti K."/>
            <person name="Lipzen A."/>
            <person name="Ng V."/>
            <person name="Riley R."/>
            <person name="Sandor L."/>
            <person name="Barry K."/>
            <person name="Martinez A.T."/>
            <person name="Xiao Y."/>
            <person name="Gibbons J.G."/>
            <person name="Terashima K."/>
            <person name="Hibbett D.S."/>
            <person name="Grigoriev I.V."/>
        </authorList>
    </citation>
    <scope>NUCLEOTIDE SEQUENCE</scope>
    <source>
        <strain evidence="14">ET3784</strain>
    </source>
</reference>
<evidence type="ECO:0000256" key="8">
    <source>
        <dbReference type="ARBA" id="ARBA00022842"/>
    </source>
</evidence>
<evidence type="ECO:0000256" key="12">
    <source>
        <dbReference type="PIRSR" id="PIRSR605002-3"/>
    </source>
</evidence>
<comment type="caution">
    <text evidence="14">The sequence shown here is derived from an EMBL/GenBank/DDBJ whole genome shotgun (WGS) entry which is preliminary data.</text>
</comment>
<dbReference type="PANTHER" id="PTHR10466">
    <property type="entry name" value="PHOSPHOMANNOMUTASE"/>
    <property type="match status" value="1"/>
</dbReference>
<dbReference type="Gene3D" id="3.40.50.1000">
    <property type="entry name" value="HAD superfamily/HAD-like"/>
    <property type="match status" value="1"/>
</dbReference>